<dbReference type="EMBL" id="FQVC01000018">
    <property type="protein sequence ID" value="SHF94858.1"/>
    <property type="molecule type" value="Genomic_DNA"/>
</dbReference>
<evidence type="ECO:0000313" key="4">
    <source>
        <dbReference type="EMBL" id="KKB86778.1"/>
    </source>
</evidence>
<evidence type="ECO:0000259" key="3">
    <source>
        <dbReference type="Pfam" id="PF15420"/>
    </source>
</evidence>
<gene>
    <name evidence="5" type="ORF">SAMN02745223_03975</name>
    <name evidence="4" type="ORF">VW29_00515</name>
</gene>
<evidence type="ECO:0000313" key="6">
    <source>
        <dbReference type="Proteomes" id="UP000033608"/>
    </source>
</evidence>
<dbReference type="Proteomes" id="UP000033608">
    <property type="component" value="Unassembled WGS sequence"/>
</dbReference>
<organism evidence="4 6">
    <name type="scientific">Devosia limi DSM 17137</name>
    <dbReference type="NCBI Taxonomy" id="1121477"/>
    <lineage>
        <taxon>Bacteria</taxon>
        <taxon>Pseudomonadati</taxon>
        <taxon>Pseudomonadota</taxon>
        <taxon>Alphaproteobacteria</taxon>
        <taxon>Hyphomicrobiales</taxon>
        <taxon>Devosiaceae</taxon>
        <taxon>Devosia</taxon>
    </lineage>
</organism>
<proteinExistence type="predicted"/>
<keyword evidence="6" id="KW-1185">Reference proteome</keyword>
<reference evidence="5 7" key="2">
    <citation type="submission" date="2016-11" db="EMBL/GenBank/DDBJ databases">
        <authorList>
            <person name="Jaros S."/>
            <person name="Januszkiewicz K."/>
            <person name="Wedrychowicz H."/>
        </authorList>
    </citation>
    <scope>NUCLEOTIDE SEQUENCE [LARGE SCALE GENOMIC DNA]</scope>
    <source>
        <strain evidence="5 7">DSM 17137</strain>
    </source>
</reference>
<dbReference type="EMBL" id="LAJF01000020">
    <property type="protein sequence ID" value="KKB86778.1"/>
    <property type="molecule type" value="Genomic_DNA"/>
</dbReference>
<feature type="domain" description="Alpha/beta-hydrolase N-terminal" evidence="3">
    <location>
        <begin position="30"/>
        <end position="237"/>
    </location>
</feature>
<protein>
    <submittedName>
        <fullName evidence="4">Membrane protein</fullName>
    </submittedName>
</protein>
<evidence type="ECO:0000259" key="2">
    <source>
        <dbReference type="Pfam" id="PF10081"/>
    </source>
</evidence>
<evidence type="ECO:0000256" key="1">
    <source>
        <dbReference type="SAM" id="Phobius"/>
    </source>
</evidence>
<dbReference type="OrthoDB" id="4397445at2"/>
<feature type="transmembrane region" description="Helical" evidence="1">
    <location>
        <begin position="160"/>
        <end position="182"/>
    </location>
</feature>
<dbReference type="Proteomes" id="UP000184533">
    <property type="component" value="Unassembled WGS sequence"/>
</dbReference>
<dbReference type="Pfam" id="PF15420">
    <property type="entry name" value="Abhydrolase_9_N"/>
    <property type="match status" value="1"/>
</dbReference>
<dbReference type="ESTHER" id="9rhiz-a0a0f5lws0">
    <property type="family name" value="Abhydrolase_9"/>
</dbReference>
<dbReference type="STRING" id="1121477.SAMN02745223_03975"/>
<keyword evidence="1" id="KW-0472">Membrane</keyword>
<dbReference type="PATRIC" id="fig|1121477.3.peg.1136"/>
<sequence length="555" mass="60208">MRAPNWIIAVRNSIPLTGLAVGAVLFSLSLTPSLLPRSILVQGILSGCTFAVGYGLGAVLEWFWDYMQLGRLRGQAGKWFRIGVAILCIILVALCLYQTTAWQNSVREVMGAAPVEGGHPLWVLLVALVPAFILILIGTIIVQGVQYVSRRLVKLVPPRIAFVASLIIVGIVTATLFNGVLLRGALRSADAFFERLDTVAGRFGTAPTNPLSSGSAASLVPWDTIGRDGRIYVETGPSQADIAQAIGRPALEPLRVYVGMRSAPTVEERAQLALDEMLRVGAFDRSVLVIITPVGTGWVDPPGIDSLEFLLAGDVSSVSMQYSYLTSPLSLVVEPEYGTEAAQALFNAVYGYWTAMPPDARPKLYLNGLSLGAHASQSSTQVFDVLADPFQGALWVGPPFTSPIWRWATQNRQPDSPEWMPVFGNSSSIRFTIQGDHLDMPGVPWGPLRIAFLQYASDPVVFFEWSALYRTPDWLVGERGPDVSPALNWYPVVTFLQLGVDMALGQTAPMGHGHLYASADYVDAWYALIEPTGWDEASLDALKVILAARPRPLSS</sequence>
<accession>A0A0F5LWS0</accession>
<keyword evidence="1" id="KW-1133">Transmembrane helix</keyword>
<reference evidence="4 6" key="1">
    <citation type="submission" date="2015-03" db="EMBL/GenBank/DDBJ databases">
        <authorList>
            <person name="Hassan Y.I."/>
            <person name="Lepp D."/>
            <person name="Zhou T."/>
        </authorList>
    </citation>
    <scope>NUCLEOTIDE SEQUENCE [LARGE SCALE GENOMIC DNA]</scope>
    <source>
        <strain evidence="4 6">DSM 17137</strain>
    </source>
</reference>
<evidence type="ECO:0000313" key="7">
    <source>
        <dbReference type="Proteomes" id="UP000184533"/>
    </source>
</evidence>
<dbReference type="AlphaFoldDB" id="A0A0F5LWS0"/>
<feature type="transmembrane region" description="Helical" evidence="1">
    <location>
        <begin position="12"/>
        <end position="31"/>
    </location>
</feature>
<feature type="transmembrane region" description="Helical" evidence="1">
    <location>
        <begin position="121"/>
        <end position="148"/>
    </location>
</feature>
<dbReference type="InterPro" id="IPR012037">
    <property type="entry name" value="Alpha/beta-hydrolase_fam"/>
</dbReference>
<dbReference type="InterPro" id="IPR027788">
    <property type="entry name" value="Alpha/beta-hydrolase_N_dom"/>
</dbReference>
<dbReference type="Pfam" id="PF10081">
    <property type="entry name" value="Abhydrolase_9"/>
    <property type="match status" value="1"/>
</dbReference>
<dbReference type="InterPro" id="IPR027787">
    <property type="entry name" value="Alpha/beta-hydrolase_catalytic"/>
</dbReference>
<name>A0A0F5LWS0_9HYPH</name>
<evidence type="ECO:0000313" key="5">
    <source>
        <dbReference type="EMBL" id="SHF94858.1"/>
    </source>
</evidence>
<feature type="transmembrane region" description="Helical" evidence="1">
    <location>
        <begin position="79"/>
        <end position="101"/>
    </location>
</feature>
<dbReference type="PIRSF" id="PIRSF007542">
    <property type="entry name" value="UCP007542"/>
    <property type="match status" value="1"/>
</dbReference>
<feature type="transmembrane region" description="Helical" evidence="1">
    <location>
        <begin position="43"/>
        <end position="67"/>
    </location>
</feature>
<feature type="domain" description="Alpha/beta-hydrolase catalytic" evidence="2">
    <location>
        <begin position="254"/>
        <end position="541"/>
    </location>
</feature>
<keyword evidence="1" id="KW-0812">Transmembrane</keyword>